<gene>
    <name evidence="3" type="ORF">SAMN05428998_103115</name>
</gene>
<feature type="compositionally biased region" description="Low complexity" evidence="1">
    <location>
        <begin position="1"/>
        <end position="19"/>
    </location>
</feature>
<evidence type="ECO:0000256" key="1">
    <source>
        <dbReference type="SAM" id="MobiDB-lite"/>
    </source>
</evidence>
<feature type="region of interest" description="Disordered" evidence="1">
    <location>
        <begin position="1"/>
        <end position="39"/>
    </location>
</feature>
<dbReference type="STRING" id="560819.SAMN05428998_103115"/>
<name>A0A1Y6BCU4_9PROT</name>
<dbReference type="Proteomes" id="UP000192917">
    <property type="component" value="Unassembled WGS sequence"/>
</dbReference>
<dbReference type="InterPro" id="IPR025295">
    <property type="entry name" value="eCIS_core_dom"/>
</dbReference>
<dbReference type="AlphaFoldDB" id="A0A1Y6BCU4"/>
<reference evidence="3 4" key="1">
    <citation type="submission" date="2017-04" db="EMBL/GenBank/DDBJ databases">
        <authorList>
            <person name="Afonso C.L."/>
            <person name="Miller P.J."/>
            <person name="Scott M.A."/>
            <person name="Spackman E."/>
            <person name="Goraichik I."/>
            <person name="Dimitrov K.M."/>
            <person name="Suarez D.L."/>
            <person name="Swayne D.E."/>
        </authorList>
    </citation>
    <scope>NUCLEOTIDE SEQUENCE [LARGE SCALE GENOMIC DNA]</scope>
    <source>
        <strain evidence="3 4">USBA 355</strain>
    </source>
</reference>
<dbReference type="Pfam" id="PF13699">
    <property type="entry name" value="eCIS_core"/>
    <property type="match status" value="1"/>
</dbReference>
<organism evidence="3 4">
    <name type="scientific">Tistlia consotensis USBA 355</name>
    <dbReference type="NCBI Taxonomy" id="560819"/>
    <lineage>
        <taxon>Bacteria</taxon>
        <taxon>Pseudomonadati</taxon>
        <taxon>Pseudomonadota</taxon>
        <taxon>Alphaproteobacteria</taxon>
        <taxon>Rhodospirillales</taxon>
        <taxon>Rhodovibrionaceae</taxon>
        <taxon>Tistlia</taxon>
    </lineage>
</organism>
<feature type="region of interest" description="Disordered" evidence="1">
    <location>
        <begin position="153"/>
        <end position="190"/>
    </location>
</feature>
<dbReference type="EMBL" id="FWZX01000003">
    <property type="protein sequence ID" value="SMF03145.1"/>
    <property type="molecule type" value="Genomic_DNA"/>
</dbReference>
<feature type="region of interest" description="Disordered" evidence="1">
    <location>
        <begin position="398"/>
        <end position="417"/>
    </location>
</feature>
<evidence type="ECO:0000259" key="2">
    <source>
        <dbReference type="Pfam" id="PF13699"/>
    </source>
</evidence>
<accession>A0A1Y6BCU4</accession>
<protein>
    <recommendedName>
        <fullName evidence="2">eCIS core domain-containing protein</fullName>
    </recommendedName>
</protein>
<keyword evidence="4" id="KW-1185">Reference proteome</keyword>
<sequence>MTGPAKEAPAKAAATGPAGRHSEPEALRQGQTGPGGLSNQMMQSVAAAGTPLDPAIRRQSEARLGISLAAVRLHTDAAADAFARRLRARAVTDGRHIAFRSDVQAGGTPDRTILAHELVHVAQRARSADTPSSSPVGRRRDADEIEARDLAGQVFSPGPVLAPRARPSAGLQRDDGPETTGDSTDSQERPLADLVAPDAEYQAEDPWELVYNIFRNHGSGQLAGMMIRRLIARRWYDAHGIDPATEMVEIATETPPGPTVLPARRTYRIQGHEITVTGEQITLQALAEAFGASDLEQLAAEASDEANKVGEAAALQAQAEALGERVPRFATRVRGSFADARLAEVEGFKSQVEQARDQARRLSNQAPASAFVSGLDGTLDGYVTTLAGVLSDLQTWRREHPRDVTSSEQAERRTTQALDAQSEMLAEGNYMAAGAWGESANANAMSMALIDLFGGRTQRDIAEAYDRGEVSYNEMEDLQYCAAVRTAVIGVVTVALTVATAGIGGAVVGGLGLATEGTLAFSALSLGVEGGLVNVGVMGSEHFLTSQRDFANPAAQAIWGRGAYTPEQYLEGFGMGFGMGAGFGAGGHFLFPPPAAGGGVTLLERGAAADAPIVLAGESPLARLGMPEPGRTPFDVLYTIDDAASGARTVALRMADGELVTIVGHAESGTGYLLRGNGEMYSIVDGQLAGRTRGLLGPGGGSTAAASAAEPPMVIEGPGGPIRLPGRPAEPQLPGVPQLPELPAGGYQPQPPEVAMQLWGDPRWAEYGGNWTMRDAATGQRMQVWQIDELMAAERRGALPGETQVHYQLPGEETFSGRSAPQSEVIPDIARTGRLGPMPDEGAVLTEVKHRDFTLPGLGRMQAMDAAGSLQRMYRAAGIEAQINPAAAGATLEVVTSQSLSAETHNLIVREFVRWLQGQGLTNTEIMEVVERIHWSTQRPYQIRGGTVIREP</sequence>
<evidence type="ECO:0000313" key="4">
    <source>
        <dbReference type="Proteomes" id="UP000192917"/>
    </source>
</evidence>
<proteinExistence type="predicted"/>
<feature type="domain" description="eCIS core" evidence="2">
    <location>
        <begin position="51"/>
        <end position="126"/>
    </location>
</feature>
<evidence type="ECO:0000313" key="3">
    <source>
        <dbReference type="EMBL" id="SMF03145.1"/>
    </source>
</evidence>
<feature type="compositionally biased region" description="Basic and acidic residues" evidence="1">
    <location>
        <begin position="398"/>
        <end position="414"/>
    </location>
</feature>
<dbReference type="RefSeq" id="WP_085121564.1">
    <property type="nucleotide sequence ID" value="NZ_FWZX01000003.1"/>
</dbReference>